<dbReference type="InterPro" id="IPR002939">
    <property type="entry name" value="DnaJ_C"/>
</dbReference>
<keyword evidence="6" id="KW-1185">Reference proteome</keyword>
<dbReference type="Gene3D" id="1.10.287.110">
    <property type="entry name" value="DnaJ domain"/>
    <property type="match status" value="1"/>
</dbReference>
<dbReference type="AlphaFoldDB" id="A0AAE0GPD5"/>
<evidence type="ECO:0000313" key="6">
    <source>
        <dbReference type="Proteomes" id="UP001190700"/>
    </source>
</evidence>
<gene>
    <name evidence="5" type="ORF">CYMTET_10624</name>
</gene>
<dbReference type="PRINTS" id="PR00625">
    <property type="entry name" value="JDOMAIN"/>
</dbReference>
<feature type="chain" id="PRO_5042169117" description="J domain-containing protein" evidence="3">
    <location>
        <begin position="25"/>
        <end position="356"/>
    </location>
</feature>
<dbReference type="InterPro" id="IPR001623">
    <property type="entry name" value="DnaJ_domain"/>
</dbReference>
<dbReference type="Pfam" id="PF00226">
    <property type="entry name" value="DnaJ"/>
    <property type="match status" value="1"/>
</dbReference>
<evidence type="ECO:0000256" key="2">
    <source>
        <dbReference type="SAM" id="MobiDB-lite"/>
    </source>
</evidence>
<dbReference type="GO" id="GO:0051082">
    <property type="term" value="F:unfolded protein binding"/>
    <property type="evidence" value="ECO:0007669"/>
    <property type="project" value="InterPro"/>
</dbReference>
<dbReference type="PROSITE" id="PS00636">
    <property type="entry name" value="DNAJ_1"/>
    <property type="match status" value="1"/>
</dbReference>
<dbReference type="InterPro" id="IPR051736">
    <property type="entry name" value="DnaJ-B11-like"/>
</dbReference>
<evidence type="ECO:0000259" key="4">
    <source>
        <dbReference type="PROSITE" id="PS50076"/>
    </source>
</evidence>
<accession>A0AAE0GPD5</accession>
<dbReference type="PANTHER" id="PTHR44298">
    <property type="entry name" value="DNAJ HOMOLOG SUBFAMILY B MEMBER 11"/>
    <property type="match status" value="1"/>
</dbReference>
<dbReference type="SUPFAM" id="SSF49493">
    <property type="entry name" value="HSP40/DnaJ peptide-binding domain"/>
    <property type="match status" value="2"/>
</dbReference>
<dbReference type="PANTHER" id="PTHR44298:SF1">
    <property type="entry name" value="DNAJ HOMOLOG SUBFAMILY B MEMBER 11"/>
    <property type="match status" value="1"/>
</dbReference>
<reference evidence="5 6" key="1">
    <citation type="journal article" date="2015" name="Genome Biol. Evol.">
        <title>Comparative Genomics of a Bacterivorous Green Alga Reveals Evolutionary Causalities and Consequences of Phago-Mixotrophic Mode of Nutrition.</title>
        <authorList>
            <person name="Burns J.A."/>
            <person name="Paasch A."/>
            <person name="Narechania A."/>
            <person name="Kim E."/>
        </authorList>
    </citation>
    <scope>NUCLEOTIDE SEQUENCE [LARGE SCALE GENOMIC DNA]</scope>
    <source>
        <strain evidence="5 6">PLY_AMNH</strain>
    </source>
</reference>
<dbReference type="FunFam" id="2.60.260.20:FF:000013">
    <property type="entry name" value="DnaJ subfamily B member 11"/>
    <property type="match status" value="1"/>
</dbReference>
<keyword evidence="1 3" id="KW-0732">Signal</keyword>
<feature type="region of interest" description="Disordered" evidence="2">
    <location>
        <begin position="87"/>
        <end position="106"/>
    </location>
</feature>
<dbReference type="SUPFAM" id="SSF46565">
    <property type="entry name" value="Chaperone J-domain"/>
    <property type="match status" value="1"/>
</dbReference>
<proteinExistence type="predicted"/>
<dbReference type="EMBL" id="LGRX02003791">
    <property type="protein sequence ID" value="KAK3281588.1"/>
    <property type="molecule type" value="Genomic_DNA"/>
</dbReference>
<evidence type="ECO:0000313" key="5">
    <source>
        <dbReference type="EMBL" id="KAK3281588.1"/>
    </source>
</evidence>
<protein>
    <recommendedName>
        <fullName evidence="4">J domain-containing protein</fullName>
    </recommendedName>
</protein>
<dbReference type="Gene3D" id="2.60.260.20">
    <property type="entry name" value="Urease metallochaperone UreE, N-terminal domain"/>
    <property type="match status" value="2"/>
</dbReference>
<dbReference type="Proteomes" id="UP001190700">
    <property type="component" value="Unassembled WGS sequence"/>
</dbReference>
<sequence>MARLLTAGIYAFFLASVLLNAVLAGKNFYDVLQVSKTASDAQIKRAYRKLALQYHPDKNKGDEDATTKFAEINNAYEILSDADKRKTYDRHGEEGLKQQQQGGGGGGAQDIFSQFFGGGGFGGFGGFGGREEEEDQTVKGETLEVQLEVTLKDLYVGRTLKVTRDKNVLKPAKGTRKCNCKNKMQTKQIGPGMFQQFQTQECEECPNVKFAREDDTLSVEVEKGMKDGQEINFFEEGEPVIDGEPGDLKFKIKTVQSSAVPFRRERDNLHYDLTISLVDALVGFSVKIDHLDGHKVEIANAHVTKPGEVLTISGEGMPQHDRASKFGNLLVHITVAFPKTIPDKLKDVVRKEFAGL</sequence>
<dbReference type="SMART" id="SM00271">
    <property type="entry name" value="DnaJ"/>
    <property type="match status" value="1"/>
</dbReference>
<dbReference type="InterPro" id="IPR018253">
    <property type="entry name" value="DnaJ_domain_CS"/>
</dbReference>
<feature type="compositionally biased region" description="Basic and acidic residues" evidence="2">
    <location>
        <begin position="87"/>
        <end position="96"/>
    </location>
</feature>
<feature type="signal peptide" evidence="3">
    <location>
        <begin position="1"/>
        <end position="24"/>
    </location>
</feature>
<evidence type="ECO:0000256" key="1">
    <source>
        <dbReference type="ARBA" id="ARBA00022729"/>
    </source>
</evidence>
<feature type="domain" description="J" evidence="4">
    <location>
        <begin position="27"/>
        <end position="92"/>
    </location>
</feature>
<dbReference type="InterPro" id="IPR008971">
    <property type="entry name" value="HSP40/DnaJ_pept-bd"/>
</dbReference>
<dbReference type="GO" id="GO:0006457">
    <property type="term" value="P:protein folding"/>
    <property type="evidence" value="ECO:0007669"/>
    <property type="project" value="InterPro"/>
</dbReference>
<dbReference type="CDD" id="cd06257">
    <property type="entry name" value="DnaJ"/>
    <property type="match status" value="1"/>
</dbReference>
<comment type="caution">
    <text evidence="5">The sequence shown here is derived from an EMBL/GenBank/DDBJ whole genome shotgun (WGS) entry which is preliminary data.</text>
</comment>
<dbReference type="PROSITE" id="PS50076">
    <property type="entry name" value="DNAJ_2"/>
    <property type="match status" value="1"/>
</dbReference>
<organism evidence="5 6">
    <name type="scientific">Cymbomonas tetramitiformis</name>
    <dbReference type="NCBI Taxonomy" id="36881"/>
    <lineage>
        <taxon>Eukaryota</taxon>
        <taxon>Viridiplantae</taxon>
        <taxon>Chlorophyta</taxon>
        <taxon>Pyramimonadophyceae</taxon>
        <taxon>Pyramimonadales</taxon>
        <taxon>Pyramimonadaceae</taxon>
        <taxon>Cymbomonas</taxon>
    </lineage>
</organism>
<name>A0AAE0GPD5_9CHLO</name>
<dbReference type="Pfam" id="PF01556">
    <property type="entry name" value="DnaJ_C"/>
    <property type="match status" value="1"/>
</dbReference>
<dbReference type="CDD" id="cd10747">
    <property type="entry name" value="DnaJ_C"/>
    <property type="match status" value="1"/>
</dbReference>
<evidence type="ECO:0000256" key="3">
    <source>
        <dbReference type="SAM" id="SignalP"/>
    </source>
</evidence>
<dbReference type="InterPro" id="IPR036869">
    <property type="entry name" value="J_dom_sf"/>
</dbReference>